<protein>
    <submittedName>
        <fullName evidence="2">Uncharacterized protein</fullName>
    </submittedName>
</protein>
<proteinExistence type="predicted"/>
<accession>A0A8S3VKG0</accession>
<reference evidence="2" key="1">
    <citation type="submission" date="2021-03" db="EMBL/GenBank/DDBJ databases">
        <authorList>
            <person name="Bekaert M."/>
        </authorList>
    </citation>
    <scope>NUCLEOTIDE SEQUENCE</scope>
</reference>
<dbReference type="Proteomes" id="UP000683360">
    <property type="component" value="Unassembled WGS sequence"/>
</dbReference>
<evidence type="ECO:0000313" key="3">
    <source>
        <dbReference type="Proteomes" id="UP000683360"/>
    </source>
</evidence>
<name>A0A8S3VKG0_MYTED</name>
<keyword evidence="3" id="KW-1185">Reference proteome</keyword>
<evidence type="ECO:0000256" key="1">
    <source>
        <dbReference type="SAM" id="MobiDB-lite"/>
    </source>
</evidence>
<evidence type="ECO:0000313" key="2">
    <source>
        <dbReference type="EMBL" id="CAG2254123.1"/>
    </source>
</evidence>
<dbReference type="AlphaFoldDB" id="A0A8S3VKG0"/>
<comment type="caution">
    <text evidence="2">The sequence shown here is derived from an EMBL/GenBank/DDBJ whole genome shotgun (WGS) entry which is preliminary data.</text>
</comment>
<organism evidence="2 3">
    <name type="scientific">Mytilus edulis</name>
    <name type="common">Blue mussel</name>
    <dbReference type="NCBI Taxonomy" id="6550"/>
    <lineage>
        <taxon>Eukaryota</taxon>
        <taxon>Metazoa</taxon>
        <taxon>Spiralia</taxon>
        <taxon>Lophotrochozoa</taxon>
        <taxon>Mollusca</taxon>
        <taxon>Bivalvia</taxon>
        <taxon>Autobranchia</taxon>
        <taxon>Pteriomorphia</taxon>
        <taxon>Mytilida</taxon>
        <taxon>Mytiloidea</taxon>
        <taxon>Mytilidae</taxon>
        <taxon>Mytilinae</taxon>
        <taxon>Mytilus</taxon>
    </lineage>
</organism>
<feature type="region of interest" description="Disordered" evidence="1">
    <location>
        <begin position="66"/>
        <end position="86"/>
    </location>
</feature>
<sequence>MSRCTSRLSDSERYDNDDEISKLFALDEEVDDSFSGFSQCENINDPELDNPEAQILIAEDIRMAVTQKQQQTEKENEPQDVASDDEFDYELPKSFEGDDKYVEEVSPSMSKVFDNICKNKSDVSVMTRDMKIRENCKSLVEPPVNAEIWQFLERKAKTANC</sequence>
<dbReference type="OrthoDB" id="6201810at2759"/>
<gene>
    <name evidence="2" type="ORF">MEDL_65626</name>
</gene>
<dbReference type="EMBL" id="CAJPWZ010003220">
    <property type="protein sequence ID" value="CAG2254123.1"/>
    <property type="molecule type" value="Genomic_DNA"/>
</dbReference>